<reference evidence="1" key="1">
    <citation type="submission" date="2021-01" db="EMBL/GenBank/DDBJ databases">
        <authorList>
            <consortium name="Genoscope - CEA"/>
            <person name="William W."/>
        </authorList>
    </citation>
    <scope>NUCLEOTIDE SEQUENCE</scope>
</reference>
<dbReference type="Proteomes" id="UP000692954">
    <property type="component" value="Unassembled WGS sequence"/>
</dbReference>
<gene>
    <name evidence="1" type="ORF">PSON_ATCC_30995.1.T0310033</name>
</gene>
<comment type="caution">
    <text evidence="1">The sequence shown here is derived from an EMBL/GenBank/DDBJ whole genome shotgun (WGS) entry which is preliminary data.</text>
</comment>
<sequence length="238" mass="28728">MSHFYCSITDYLILNLNQVSSCFENFEIVVDDISLFKGYLNARTTDKLEYILNYSREFSNLQNNYFNKIEIQSQIIFQLLLQAYSLLFKYRVLTNQLKTIGTQFELHKLVDKLNEIEKRSTQESLCILDIFKSEYRVLKNCIIQILQKSNCYKMEDLRQFEQGSQRNIRVINFQQIKFLKLYQGIQYFLFINYSPQAQLQKLIEKFILYYKIDQLINIGQMKINQIMRRMLHSVIFWN</sequence>
<protein>
    <submittedName>
        <fullName evidence="1">Uncharacterized protein</fullName>
    </submittedName>
</protein>
<organism evidence="1 2">
    <name type="scientific">Paramecium sonneborni</name>
    <dbReference type="NCBI Taxonomy" id="65129"/>
    <lineage>
        <taxon>Eukaryota</taxon>
        <taxon>Sar</taxon>
        <taxon>Alveolata</taxon>
        <taxon>Ciliophora</taxon>
        <taxon>Intramacronucleata</taxon>
        <taxon>Oligohymenophorea</taxon>
        <taxon>Peniculida</taxon>
        <taxon>Parameciidae</taxon>
        <taxon>Paramecium</taxon>
    </lineage>
</organism>
<dbReference type="AlphaFoldDB" id="A0A8S1M6P9"/>
<dbReference type="EMBL" id="CAJJDN010000031">
    <property type="protein sequence ID" value="CAD8073583.1"/>
    <property type="molecule type" value="Genomic_DNA"/>
</dbReference>
<name>A0A8S1M6P9_9CILI</name>
<evidence type="ECO:0000313" key="1">
    <source>
        <dbReference type="EMBL" id="CAD8073583.1"/>
    </source>
</evidence>
<proteinExistence type="predicted"/>
<accession>A0A8S1M6P9</accession>
<keyword evidence="2" id="KW-1185">Reference proteome</keyword>
<evidence type="ECO:0000313" key="2">
    <source>
        <dbReference type="Proteomes" id="UP000692954"/>
    </source>
</evidence>